<organism evidence="6 7">
    <name type="scientific">Pendulispora brunnea</name>
    <dbReference type="NCBI Taxonomy" id="2905690"/>
    <lineage>
        <taxon>Bacteria</taxon>
        <taxon>Pseudomonadati</taxon>
        <taxon>Myxococcota</taxon>
        <taxon>Myxococcia</taxon>
        <taxon>Myxococcales</taxon>
        <taxon>Sorangiineae</taxon>
        <taxon>Pendulisporaceae</taxon>
        <taxon>Pendulispora</taxon>
    </lineage>
</organism>
<evidence type="ECO:0000256" key="3">
    <source>
        <dbReference type="ARBA" id="ARBA00022691"/>
    </source>
</evidence>
<keyword evidence="7" id="KW-1185">Reference proteome</keyword>
<dbReference type="InterPro" id="IPR036390">
    <property type="entry name" value="WH_DNA-bd_sf"/>
</dbReference>
<feature type="domain" description="O-methyltransferase dimerisation" evidence="5">
    <location>
        <begin position="16"/>
        <end position="90"/>
    </location>
</feature>
<evidence type="ECO:0000313" key="7">
    <source>
        <dbReference type="Proteomes" id="UP001379533"/>
    </source>
</evidence>
<evidence type="ECO:0000313" key="6">
    <source>
        <dbReference type="EMBL" id="WXA92225.1"/>
    </source>
</evidence>
<dbReference type="InterPro" id="IPR012967">
    <property type="entry name" value="COMT_dimerisation"/>
</dbReference>
<dbReference type="InterPro" id="IPR029063">
    <property type="entry name" value="SAM-dependent_MTases_sf"/>
</dbReference>
<dbReference type="Gene3D" id="1.10.10.10">
    <property type="entry name" value="Winged helix-like DNA-binding domain superfamily/Winged helix DNA-binding domain"/>
    <property type="match status" value="1"/>
</dbReference>
<dbReference type="SUPFAM" id="SSF53335">
    <property type="entry name" value="S-adenosyl-L-methionine-dependent methyltransferases"/>
    <property type="match status" value="1"/>
</dbReference>
<dbReference type="Gene3D" id="3.40.50.150">
    <property type="entry name" value="Vaccinia Virus protein VP39"/>
    <property type="match status" value="1"/>
</dbReference>
<dbReference type="InterPro" id="IPR001077">
    <property type="entry name" value="COMT_C"/>
</dbReference>
<evidence type="ECO:0000256" key="1">
    <source>
        <dbReference type="ARBA" id="ARBA00022603"/>
    </source>
</evidence>
<reference evidence="6 7" key="1">
    <citation type="submission" date="2021-12" db="EMBL/GenBank/DDBJ databases">
        <title>Discovery of the Pendulisporaceae a myxobacterial family with distinct sporulation behavior and unique specialized metabolism.</title>
        <authorList>
            <person name="Garcia R."/>
            <person name="Popoff A."/>
            <person name="Bader C.D."/>
            <person name="Loehr J."/>
            <person name="Walesch S."/>
            <person name="Walt C."/>
            <person name="Boldt J."/>
            <person name="Bunk B."/>
            <person name="Haeckl F.J.F.P.J."/>
            <person name="Gunesch A.P."/>
            <person name="Birkelbach J."/>
            <person name="Nuebel U."/>
            <person name="Pietschmann T."/>
            <person name="Bach T."/>
            <person name="Mueller R."/>
        </authorList>
    </citation>
    <scope>NUCLEOTIDE SEQUENCE [LARGE SCALE GENOMIC DNA]</scope>
    <source>
        <strain evidence="6 7">MSr12523</strain>
    </source>
</reference>
<dbReference type="EMBL" id="CP089982">
    <property type="protein sequence ID" value="WXA92225.1"/>
    <property type="molecule type" value="Genomic_DNA"/>
</dbReference>
<accession>A0ABZ2K521</accession>
<gene>
    <name evidence="6" type="ORF">LZC95_37940</name>
</gene>
<dbReference type="PANTHER" id="PTHR43712:SF2">
    <property type="entry name" value="O-METHYLTRANSFERASE CICE"/>
    <property type="match status" value="1"/>
</dbReference>
<dbReference type="InterPro" id="IPR036388">
    <property type="entry name" value="WH-like_DNA-bd_sf"/>
</dbReference>
<sequence>MSSANQSNPTQRLLDTLLGARGAHALHAATKFGFADHLASEPKTSTELARLTNTHAPSVLRLLRALASLGIFTELDDGRFANTASSELLRTDNPNSMRDSVLFLNHDIMAQAWTQLPSAIETGKPAFDLHYGENLWQYTSKHPEAASVFNAGMTSFSTLSAAAVANAYDFSDIGTLCDLGGGRGILLATILAKHPNLRGILFDQPHVVSSAGKGHDRWDAIKDRCQAVGGNFFESVPAADAYIMKSVIHDWTDEESVRIFQTVQRATKPGQKLLLVEAIIQPGNGPDIGKIVDLGMMIMTGHGRERSEKEYAKILDAGGFDLVRLVPTASYSYIIESRRR</sequence>
<name>A0ABZ2K521_9BACT</name>
<evidence type="ECO:0000259" key="5">
    <source>
        <dbReference type="Pfam" id="PF08100"/>
    </source>
</evidence>
<dbReference type="Proteomes" id="UP001379533">
    <property type="component" value="Chromosome"/>
</dbReference>
<evidence type="ECO:0000256" key="2">
    <source>
        <dbReference type="ARBA" id="ARBA00022679"/>
    </source>
</evidence>
<dbReference type="InterPro" id="IPR016461">
    <property type="entry name" value="COMT-like"/>
</dbReference>
<dbReference type="PROSITE" id="PS51683">
    <property type="entry name" value="SAM_OMT_II"/>
    <property type="match status" value="1"/>
</dbReference>
<proteinExistence type="predicted"/>
<keyword evidence="1" id="KW-0489">Methyltransferase</keyword>
<keyword evidence="2" id="KW-0808">Transferase</keyword>
<dbReference type="Gene3D" id="1.10.287.1350">
    <property type="match status" value="1"/>
</dbReference>
<protein>
    <recommendedName>
        <fullName evidence="8">Methyltransferase</fullName>
    </recommendedName>
</protein>
<dbReference type="Pfam" id="PF08100">
    <property type="entry name" value="Dimerisation"/>
    <property type="match status" value="1"/>
</dbReference>
<dbReference type="SUPFAM" id="SSF46785">
    <property type="entry name" value="Winged helix' DNA-binding domain"/>
    <property type="match status" value="1"/>
</dbReference>
<feature type="domain" description="O-methyltransferase C-terminal" evidence="4">
    <location>
        <begin position="113"/>
        <end position="320"/>
    </location>
</feature>
<dbReference type="Pfam" id="PF00891">
    <property type="entry name" value="Methyltransf_2"/>
    <property type="match status" value="1"/>
</dbReference>
<dbReference type="PIRSF" id="PIRSF005739">
    <property type="entry name" value="O-mtase"/>
    <property type="match status" value="1"/>
</dbReference>
<evidence type="ECO:0000259" key="4">
    <source>
        <dbReference type="Pfam" id="PF00891"/>
    </source>
</evidence>
<keyword evidence="3" id="KW-0949">S-adenosyl-L-methionine</keyword>
<evidence type="ECO:0008006" key="8">
    <source>
        <dbReference type="Google" id="ProtNLM"/>
    </source>
</evidence>
<dbReference type="RefSeq" id="WP_394842842.1">
    <property type="nucleotide sequence ID" value="NZ_CP089982.1"/>
</dbReference>
<dbReference type="PANTHER" id="PTHR43712">
    <property type="entry name" value="PUTATIVE (AFU_ORTHOLOGUE AFUA_4G14580)-RELATED"/>
    <property type="match status" value="1"/>
</dbReference>